<feature type="compositionally biased region" description="Low complexity" evidence="1">
    <location>
        <begin position="30"/>
        <end position="55"/>
    </location>
</feature>
<evidence type="ECO:0000313" key="3">
    <source>
        <dbReference type="Proteomes" id="UP000246991"/>
    </source>
</evidence>
<dbReference type="OrthoDB" id="3363286at2759"/>
<keyword evidence="3" id="KW-1185">Reference proteome</keyword>
<name>A0A317SM02_9PEZI</name>
<protein>
    <submittedName>
        <fullName evidence="2">Uncharacterized protein</fullName>
    </submittedName>
</protein>
<sequence>MLTPSRYSGLKRSSLRSLPYFITRASFSFSFSSSSSTPEDTLPTTTTTAAVAAPSNGGKPYIPRNLPLSPIEDPIKYVKYSKAHPKAGRPLKNAPLPDPELRLTKNPYAHMLAQPVRQEFEYHRRLPRAFLIRFKHLVHPETRETWIVPDGLRQTDDQRGRVREGKWVMGNINMMRLLKKQAKRFSEVGENPVFPEDMAESVRDLMRKRVFDELFDVAQRGGDKCFVRVGDRGDG</sequence>
<organism evidence="2 3">
    <name type="scientific">Tuber magnatum</name>
    <name type="common">white Piedmont truffle</name>
    <dbReference type="NCBI Taxonomy" id="42249"/>
    <lineage>
        <taxon>Eukaryota</taxon>
        <taxon>Fungi</taxon>
        <taxon>Dikarya</taxon>
        <taxon>Ascomycota</taxon>
        <taxon>Pezizomycotina</taxon>
        <taxon>Pezizomycetes</taxon>
        <taxon>Pezizales</taxon>
        <taxon>Tuberaceae</taxon>
        <taxon>Tuber</taxon>
    </lineage>
</organism>
<reference evidence="2 3" key="1">
    <citation type="submission" date="2018-03" db="EMBL/GenBank/DDBJ databases">
        <title>Genomes of Pezizomycetes fungi and the evolution of truffles.</title>
        <authorList>
            <person name="Murat C."/>
            <person name="Payen T."/>
            <person name="Noel B."/>
            <person name="Kuo A."/>
            <person name="Martin F.M."/>
        </authorList>
    </citation>
    <scope>NUCLEOTIDE SEQUENCE [LARGE SCALE GENOMIC DNA]</scope>
    <source>
        <strain evidence="2">091103-1</strain>
    </source>
</reference>
<accession>A0A317SM02</accession>
<evidence type="ECO:0000256" key="1">
    <source>
        <dbReference type="SAM" id="MobiDB-lite"/>
    </source>
</evidence>
<dbReference type="STRING" id="42249.A0A317SM02"/>
<gene>
    <name evidence="2" type="ORF">C7212DRAFT_345335</name>
</gene>
<dbReference type="Proteomes" id="UP000246991">
    <property type="component" value="Unassembled WGS sequence"/>
</dbReference>
<feature type="region of interest" description="Disordered" evidence="1">
    <location>
        <begin position="30"/>
        <end position="65"/>
    </location>
</feature>
<comment type="caution">
    <text evidence="2">The sequence shown here is derived from an EMBL/GenBank/DDBJ whole genome shotgun (WGS) entry which is preliminary data.</text>
</comment>
<dbReference type="AlphaFoldDB" id="A0A317SM02"/>
<dbReference type="EMBL" id="PYWC01000047">
    <property type="protein sequence ID" value="PWW75343.1"/>
    <property type="molecule type" value="Genomic_DNA"/>
</dbReference>
<evidence type="ECO:0000313" key="2">
    <source>
        <dbReference type="EMBL" id="PWW75343.1"/>
    </source>
</evidence>
<proteinExistence type="predicted"/>